<name>C4GMU3_9NEIS</name>
<keyword evidence="3" id="KW-1185">Reference proteome</keyword>
<feature type="transmembrane region" description="Helical" evidence="1">
    <location>
        <begin position="12"/>
        <end position="33"/>
    </location>
</feature>
<sequence length="43" mass="4658">MTVHPNYPTDKLVIKYLLCGGAVGGLIMGTFALPRQPEKGELK</sequence>
<comment type="caution">
    <text evidence="2">The sequence shown here is derived from an EMBL/GenBank/DDBJ whole genome shotgun (WGS) entry which is preliminary data.</text>
</comment>
<keyword evidence="1" id="KW-0812">Transmembrane</keyword>
<keyword evidence="1" id="KW-1133">Transmembrane helix</keyword>
<reference evidence="2" key="1">
    <citation type="submission" date="2009-04" db="EMBL/GenBank/DDBJ databases">
        <authorList>
            <person name="Weinstock G."/>
            <person name="Sodergren E."/>
            <person name="Clifton S."/>
            <person name="Fulton L."/>
            <person name="Fulton B."/>
            <person name="Courtney L."/>
            <person name="Fronick C."/>
            <person name="Harrison M."/>
            <person name="Strong C."/>
            <person name="Farmer C."/>
            <person name="Delahaunty K."/>
            <person name="Markovic C."/>
            <person name="Hall O."/>
            <person name="Minx P."/>
            <person name="Tomlinson C."/>
            <person name="Mitreva M."/>
            <person name="Nelson J."/>
            <person name="Hou S."/>
            <person name="Wollam A."/>
            <person name="Pepin K.H."/>
            <person name="Johnson M."/>
            <person name="Bhonagiri V."/>
            <person name="Nash W.E."/>
            <person name="Warren W."/>
            <person name="Chinwalla A."/>
            <person name="Mardis E.R."/>
            <person name="Wilson R.K."/>
        </authorList>
    </citation>
    <scope>NUCLEOTIDE SEQUENCE [LARGE SCALE GENOMIC DNA]</scope>
    <source>
        <strain evidence="2">ATCC 51147</strain>
    </source>
</reference>
<accession>C4GMU3</accession>
<dbReference type="RefSeq" id="WP_003798741.1">
    <property type="nucleotide sequence ID" value="NZ_GG665874.1"/>
</dbReference>
<evidence type="ECO:0000256" key="1">
    <source>
        <dbReference type="SAM" id="Phobius"/>
    </source>
</evidence>
<keyword evidence="1" id="KW-0472">Membrane</keyword>
<evidence type="ECO:0000313" key="2">
    <source>
        <dbReference type="EMBL" id="EEP66628.1"/>
    </source>
</evidence>
<dbReference type="AlphaFoldDB" id="C4GMU3"/>
<dbReference type="Proteomes" id="UP000003009">
    <property type="component" value="Unassembled WGS sequence"/>
</dbReference>
<dbReference type="STRING" id="629741.GCWU000324_03029"/>
<proteinExistence type="predicted"/>
<gene>
    <name evidence="2" type="ORF">GCWU000324_03029</name>
</gene>
<evidence type="ECO:0000313" key="3">
    <source>
        <dbReference type="Proteomes" id="UP000003009"/>
    </source>
</evidence>
<dbReference type="HOGENOM" id="CLU_3234798_0_0_4"/>
<protein>
    <submittedName>
        <fullName evidence="2">Uncharacterized protein</fullName>
    </submittedName>
</protein>
<organism evidence="2 3">
    <name type="scientific">Kingella oralis ATCC 51147</name>
    <dbReference type="NCBI Taxonomy" id="629741"/>
    <lineage>
        <taxon>Bacteria</taxon>
        <taxon>Pseudomonadati</taxon>
        <taxon>Pseudomonadota</taxon>
        <taxon>Betaproteobacteria</taxon>
        <taxon>Neisseriales</taxon>
        <taxon>Neisseriaceae</taxon>
        <taxon>Kingella</taxon>
    </lineage>
</organism>
<dbReference type="GeneID" id="84907988"/>
<dbReference type="EMBL" id="ACJW02000008">
    <property type="protein sequence ID" value="EEP66628.1"/>
    <property type="molecule type" value="Genomic_DNA"/>
</dbReference>